<proteinExistence type="predicted"/>
<reference evidence="1 2" key="1">
    <citation type="submission" date="2017-05" db="EMBL/GenBank/DDBJ databases">
        <authorList>
            <person name="Song R."/>
            <person name="Chenine A.L."/>
            <person name="Ruprecht R.M."/>
        </authorList>
    </citation>
    <scope>NUCLEOTIDE SEQUENCE [LARGE SCALE GENOMIC DNA]</scope>
</reference>
<organism evidence="1 2">
    <name type="scientific">Pseudomonas phage Phabio</name>
    <dbReference type="NCBI Taxonomy" id="2006668"/>
    <lineage>
        <taxon>Viruses</taxon>
        <taxon>Duplodnaviria</taxon>
        <taxon>Heunggongvirae</taxon>
        <taxon>Uroviricota</taxon>
        <taxon>Caudoviricetes</taxon>
        <taxon>Chimalliviridae</taxon>
        <taxon>Phabiovirus</taxon>
        <taxon>Phabiovirus phabio</taxon>
    </lineage>
</organism>
<dbReference type="Proteomes" id="UP000225448">
    <property type="component" value="Segment"/>
</dbReference>
<accession>A0A1Y0SZ30</accession>
<keyword evidence="2" id="KW-1185">Reference proteome</keyword>
<protein>
    <submittedName>
        <fullName evidence="1">Uncharacterized protein</fullName>
    </submittedName>
</protein>
<evidence type="ECO:0000313" key="1">
    <source>
        <dbReference type="EMBL" id="ARV76916.1"/>
    </source>
</evidence>
<sequence length="139" mass="15764">MILKKKQQVIELEEILEKLTARIDSLPVTPGDPVAMQYINNGVLFHCKENHRYVRCVVNPDYDGISLELGLNQAKDDLKVVMSILNNSQTSEAADQIYIWFNVNSGYLFSVAKTSYAPAHNINRNSDGIYRTAFKVDKQ</sequence>
<name>A0A1Y0SZ30_9CAUD</name>
<dbReference type="EMBL" id="MF042360">
    <property type="protein sequence ID" value="ARV76916.1"/>
    <property type="molecule type" value="Genomic_DNA"/>
</dbReference>
<evidence type="ECO:0000313" key="2">
    <source>
        <dbReference type="Proteomes" id="UP000225448"/>
    </source>
</evidence>
<gene>
    <name evidence="1" type="ORF">PHABIO_285</name>
</gene>